<gene>
    <name evidence="7" type="ORF">DXB93_15465</name>
    <name evidence="6" type="ORF">PM738_10190</name>
</gene>
<comment type="caution">
    <text evidence="7">The sequence shown here is derived from an EMBL/GenBank/DDBJ whole genome shotgun (WGS) entry which is preliminary data.</text>
</comment>
<keyword evidence="1" id="KW-0540">Nuclease</keyword>
<dbReference type="SMART" id="SM00318">
    <property type="entry name" value="SNc"/>
    <property type="match status" value="1"/>
</dbReference>
<evidence type="ECO:0000256" key="4">
    <source>
        <dbReference type="SAM" id="Phobius"/>
    </source>
</evidence>
<dbReference type="PROSITE" id="PS01284">
    <property type="entry name" value="TNASE_2"/>
    <property type="match status" value="1"/>
</dbReference>
<dbReference type="PANTHER" id="PTHR12302:SF3">
    <property type="entry name" value="SERINE_THREONINE-PROTEIN KINASE 31"/>
    <property type="match status" value="1"/>
</dbReference>
<dbReference type="GeneID" id="64196628"/>
<keyword evidence="3" id="KW-0378">Hydrolase</keyword>
<organism evidence="7 8">
    <name type="scientific">Thomasclavelia ramosa</name>
    <dbReference type="NCBI Taxonomy" id="1547"/>
    <lineage>
        <taxon>Bacteria</taxon>
        <taxon>Bacillati</taxon>
        <taxon>Bacillota</taxon>
        <taxon>Erysipelotrichia</taxon>
        <taxon>Erysipelotrichales</taxon>
        <taxon>Coprobacillaceae</taxon>
        <taxon>Thomasclavelia</taxon>
    </lineage>
</organism>
<evidence type="ECO:0000313" key="8">
    <source>
        <dbReference type="Proteomes" id="UP000261032"/>
    </source>
</evidence>
<sequence length="177" mass="20355">MAKKIKLTKTQQKKLLRSWLGIIVILAVIGYNFYQQNKSIPTGERFEVTLDRCVDGDTAWFNVDGESTKVRFLYIDTPESTKEIEPYGKEASDYTKTQLTNAAKIELELNVDGDSKDKYGRLLAWVFVDGELLQEQIAREGLVEKFYDYGYDYTYKNEIIEAANSAKSMRKGIYSEN</sequence>
<keyword evidence="4" id="KW-0472">Membrane</keyword>
<evidence type="ECO:0000256" key="2">
    <source>
        <dbReference type="ARBA" id="ARBA00022759"/>
    </source>
</evidence>
<feature type="transmembrane region" description="Helical" evidence="4">
    <location>
        <begin position="15"/>
        <end position="34"/>
    </location>
</feature>
<protein>
    <submittedName>
        <fullName evidence="6">Thermonuclease family protein</fullName>
    </submittedName>
</protein>
<reference evidence="6" key="2">
    <citation type="submission" date="2023-01" db="EMBL/GenBank/DDBJ databases">
        <title>Human gut microbiome strain richness.</title>
        <authorList>
            <person name="Chen-Liaw A."/>
        </authorList>
    </citation>
    <scope>NUCLEOTIDE SEQUENCE</scope>
    <source>
        <strain evidence="6">1001217st2_G6_1001217B_191108</strain>
    </source>
</reference>
<evidence type="ECO:0000256" key="1">
    <source>
        <dbReference type="ARBA" id="ARBA00022722"/>
    </source>
</evidence>
<dbReference type="GO" id="GO:0004519">
    <property type="term" value="F:endonuclease activity"/>
    <property type="evidence" value="ECO:0007669"/>
    <property type="project" value="UniProtKB-KW"/>
</dbReference>
<accession>A0A3E3E9M3</accession>
<dbReference type="Proteomes" id="UP001211987">
    <property type="component" value="Unassembled WGS sequence"/>
</dbReference>
<keyword evidence="4" id="KW-1133">Transmembrane helix</keyword>
<dbReference type="EMBL" id="QUSL01000032">
    <property type="protein sequence ID" value="RGD80203.1"/>
    <property type="molecule type" value="Genomic_DNA"/>
</dbReference>
<dbReference type="Pfam" id="PF00565">
    <property type="entry name" value="SNase"/>
    <property type="match status" value="1"/>
</dbReference>
<dbReference type="InterPro" id="IPR035437">
    <property type="entry name" value="SNase_OB-fold_sf"/>
</dbReference>
<dbReference type="PROSITE" id="PS50830">
    <property type="entry name" value="TNASE_3"/>
    <property type="match status" value="1"/>
</dbReference>
<evidence type="ECO:0000313" key="6">
    <source>
        <dbReference type="EMBL" id="MDB7084171.1"/>
    </source>
</evidence>
<feature type="domain" description="TNase-like" evidence="5">
    <location>
        <begin position="44"/>
        <end position="176"/>
    </location>
</feature>
<name>A0A3E3E9M3_9FIRM</name>
<dbReference type="EMBL" id="JAQLKE010000015">
    <property type="protein sequence ID" value="MDB7084171.1"/>
    <property type="molecule type" value="Genomic_DNA"/>
</dbReference>
<dbReference type="GO" id="GO:0003676">
    <property type="term" value="F:nucleic acid binding"/>
    <property type="evidence" value="ECO:0007669"/>
    <property type="project" value="InterPro"/>
</dbReference>
<dbReference type="InterPro" id="IPR002071">
    <property type="entry name" value="Thermonucl_AS"/>
</dbReference>
<evidence type="ECO:0000313" key="7">
    <source>
        <dbReference type="EMBL" id="RGD80203.1"/>
    </source>
</evidence>
<evidence type="ECO:0000256" key="3">
    <source>
        <dbReference type="ARBA" id="ARBA00022801"/>
    </source>
</evidence>
<proteinExistence type="predicted"/>
<dbReference type="PANTHER" id="PTHR12302">
    <property type="entry name" value="EBNA2 BINDING PROTEIN P100"/>
    <property type="match status" value="1"/>
</dbReference>
<keyword evidence="4" id="KW-0812">Transmembrane</keyword>
<dbReference type="Proteomes" id="UP000261032">
    <property type="component" value="Unassembled WGS sequence"/>
</dbReference>
<dbReference type="GO" id="GO:0016787">
    <property type="term" value="F:hydrolase activity"/>
    <property type="evidence" value="ECO:0007669"/>
    <property type="project" value="UniProtKB-KW"/>
</dbReference>
<dbReference type="SUPFAM" id="SSF50199">
    <property type="entry name" value="Staphylococcal nuclease"/>
    <property type="match status" value="1"/>
</dbReference>
<dbReference type="Gene3D" id="2.40.50.90">
    <property type="match status" value="1"/>
</dbReference>
<dbReference type="RefSeq" id="WP_003534837.1">
    <property type="nucleotide sequence ID" value="NZ_AP031443.1"/>
</dbReference>
<reference evidence="7 8" key="1">
    <citation type="submission" date="2018-08" db="EMBL/GenBank/DDBJ databases">
        <title>A genome reference for cultivated species of the human gut microbiota.</title>
        <authorList>
            <person name="Zou Y."/>
            <person name="Xue W."/>
            <person name="Luo G."/>
        </authorList>
    </citation>
    <scope>NUCLEOTIDE SEQUENCE [LARGE SCALE GENOMIC DNA]</scope>
    <source>
        <strain evidence="7 8">OM06-4</strain>
    </source>
</reference>
<keyword evidence="2" id="KW-0255">Endonuclease</keyword>
<evidence type="ECO:0000259" key="5">
    <source>
        <dbReference type="PROSITE" id="PS50830"/>
    </source>
</evidence>
<dbReference type="AlphaFoldDB" id="A0A3E3E9M3"/>
<dbReference type="InterPro" id="IPR016071">
    <property type="entry name" value="Staphylococal_nuclease_OB-fold"/>
</dbReference>